<keyword evidence="4" id="KW-1185">Reference proteome</keyword>
<evidence type="ECO:0000313" key="4">
    <source>
        <dbReference type="Proteomes" id="UP000199150"/>
    </source>
</evidence>
<dbReference type="STRING" id="260084.SAMN02927928_0059"/>
<sequence length="250" mass="28203">MKNELLTVKQVANLAGVGIKTLHHYDALGLLKPYAFSQAGYRLYGRAQLETLQQILFYRALGFPLKTIRKLMTGRSDRLVMLREQRVLIRQRQIGLTRLLATLDSTISAAEGVSDMTNENLFEGFHDEAQWNAAMANHNEHLKSAYGAEIPPVNDADAMNDLARHAQAFQLFMAQALRDARSCDDAEVRGRIREHLAFLKSHGHNTSPDQFVTQTEFFLHDEFHRSLLENAQIGLSYYLAAAARAFATKT</sequence>
<dbReference type="SUPFAM" id="SSF46955">
    <property type="entry name" value="Putative DNA-binding domain"/>
    <property type="match status" value="1"/>
</dbReference>
<protein>
    <submittedName>
        <fullName evidence="3">DNA-binding transcriptional regulator, MerR family</fullName>
    </submittedName>
</protein>
<evidence type="ECO:0000256" key="1">
    <source>
        <dbReference type="ARBA" id="ARBA00023125"/>
    </source>
</evidence>
<dbReference type="PANTHER" id="PTHR30204:SF90">
    <property type="entry name" value="HTH-TYPE TRANSCRIPTIONAL ACTIVATOR MTA"/>
    <property type="match status" value="1"/>
</dbReference>
<dbReference type="GO" id="GO:0003677">
    <property type="term" value="F:DNA binding"/>
    <property type="evidence" value="ECO:0007669"/>
    <property type="project" value="UniProtKB-KW"/>
</dbReference>
<dbReference type="AlphaFoldDB" id="A0A1G4TP65"/>
<proteinExistence type="predicted"/>
<dbReference type="PRINTS" id="PR00040">
    <property type="entry name" value="HTHMERR"/>
</dbReference>
<dbReference type="InterPro" id="IPR000551">
    <property type="entry name" value="MerR-type_HTH_dom"/>
</dbReference>
<dbReference type="PANTHER" id="PTHR30204">
    <property type="entry name" value="REDOX-CYCLING DRUG-SENSING TRANSCRIPTIONAL ACTIVATOR SOXR"/>
    <property type="match status" value="1"/>
</dbReference>
<accession>A0A1G4TP65</accession>
<dbReference type="EMBL" id="FMTS01000010">
    <property type="protein sequence ID" value="SCW83132.1"/>
    <property type="molecule type" value="Genomic_DNA"/>
</dbReference>
<reference evidence="4" key="1">
    <citation type="submission" date="2016-10" db="EMBL/GenBank/DDBJ databases">
        <authorList>
            <person name="Varghese N."/>
            <person name="Submissions S."/>
        </authorList>
    </citation>
    <scope>NUCLEOTIDE SEQUENCE [LARGE SCALE GENOMIC DNA]</scope>
    <source>
        <strain evidence="4">CGMCC 1.3431</strain>
    </source>
</reference>
<dbReference type="CDD" id="cd01106">
    <property type="entry name" value="HTH_TipAL-Mta"/>
    <property type="match status" value="1"/>
</dbReference>
<feature type="domain" description="HTH merR-type" evidence="2">
    <location>
        <begin position="5"/>
        <end position="74"/>
    </location>
</feature>
<organism evidence="3 4">
    <name type="scientific">Asticcacaulis taihuensis</name>
    <dbReference type="NCBI Taxonomy" id="260084"/>
    <lineage>
        <taxon>Bacteria</taxon>
        <taxon>Pseudomonadati</taxon>
        <taxon>Pseudomonadota</taxon>
        <taxon>Alphaproteobacteria</taxon>
        <taxon>Caulobacterales</taxon>
        <taxon>Caulobacteraceae</taxon>
        <taxon>Asticcacaulis</taxon>
    </lineage>
</organism>
<keyword evidence="1 3" id="KW-0238">DNA-binding</keyword>
<dbReference type="SMART" id="SM00422">
    <property type="entry name" value="HTH_MERR"/>
    <property type="match status" value="1"/>
</dbReference>
<dbReference type="PROSITE" id="PS50937">
    <property type="entry name" value="HTH_MERR_2"/>
    <property type="match status" value="1"/>
</dbReference>
<evidence type="ECO:0000259" key="2">
    <source>
        <dbReference type="PROSITE" id="PS50937"/>
    </source>
</evidence>
<dbReference type="InterPro" id="IPR009061">
    <property type="entry name" value="DNA-bd_dom_put_sf"/>
</dbReference>
<dbReference type="GO" id="GO:0003700">
    <property type="term" value="F:DNA-binding transcription factor activity"/>
    <property type="evidence" value="ECO:0007669"/>
    <property type="project" value="InterPro"/>
</dbReference>
<dbReference type="RefSeq" id="WP_090650778.1">
    <property type="nucleotide sequence ID" value="NZ_CBCRYE010000008.1"/>
</dbReference>
<dbReference type="Gene3D" id="1.10.1660.10">
    <property type="match status" value="1"/>
</dbReference>
<dbReference type="Proteomes" id="UP000199150">
    <property type="component" value="Unassembled WGS sequence"/>
</dbReference>
<name>A0A1G4TP65_9CAUL</name>
<dbReference type="Pfam" id="PF13411">
    <property type="entry name" value="MerR_1"/>
    <property type="match status" value="1"/>
</dbReference>
<gene>
    <name evidence="3" type="ORF">SAMN02927928_0059</name>
</gene>
<evidence type="ECO:0000313" key="3">
    <source>
        <dbReference type="EMBL" id="SCW83132.1"/>
    </source>
</evidence>
<dbReference type="InterPro" id="IPR047057">
    <property type="entry name" value="MerR_fam"/>
</dbReference>
<dbReference type="OrthoDB" id="9802944at2"/>